<keyword evidence="5" id="KW-0175">Coiled coil</keyword>
<dbReference type="RefSeq" id="WP_064465607.1">
    <property type="nucleotide sequence ID" value="NZ_CP017080.1"/>
</dbReference>
<evidence type="ECO:0000256" key="1">
    <source>
        <dbReference type="ARBA" id="ARBA00022741"/>
    </source>
</evidence>
<evidence type="ECO:0000256" key="2">
    <source>
        <dbReference type="ARBA" id="ARBA00022801"/>
    </source>
</evidence>
<feature type="domain" description="DNA2/NAM7 helicase-like C-terminal" evidence="6">
    <location>
        <begin position="877"/>
        <end position="993"/>
    </location>
</feature>
<dbReference type="PANTHER" id="PTHR43788:SF8">
    <property type="entry name" value="DNA-BINDING PROTEIN SMUBP-2"/>
    <property type="match status" value="1"/>
</dbReference>
<dbReference type="InterPro" id="IPR047187">
    <property type="entry name" value="SF1_C_Upf1"/>
</dbReference>
<keyword evidence="8" id="KW-1185">Reference proteome</keyword>
<dbReference type="Pfam" id="PF13087">
    <property type="entry name" value="AAA_12"/>
    <property type="match status" value="1"/>
</dbReference>
<dbReference type="AlphaFoldDB" id="A0A1B3XT57"/>
<feature type="coiled-coil region" evidence="5">
    <location>
        <begin position="506"/>
        <end position="602"/>
    </location>
</feature>
<keyword evidence="1" id="KW-0547">Nucleotide-binding</keyword>
<proteinExistence type="predicted"/>
<dbReference type="GO" id="GO:0043139">
    <property type="term" value="F:5'-3' DNA helicase activity"/>
    <property type="evidence" value="ECO:0007669"/>
    <property type="project" value="TreeGrafter"/>
</dbReference>
<evidence type="ECO:0000259" key="6">
    <source>
        <dbReference type="Pfam" id="PF13087"/>
    </source>
</evidence>
<reference evidence="7 8" key="1">
    <citation type="submission" date="2016-08" db="EMBL/GenBank/DDBJ databases">
        <title>Complete genome sequence of Bacillus muralis G25-68, a strain with toxicity to nematodes.</title>
        <authorList>
            <person name="Zheng Z."/>
        </authorList>
    </citation>
    <scope>NUCLEOTIDE SEQUENCE [LARGE SCALE GENOMIC DNA]</scope>
    <source>
        <strain evidence="7 8">G25-68</strain>
    </source>
</reference>
<dbReference type="EMBL" id="CP017080">
    <property type="protein sequence ID" value="AOH56398.1"/>
    <property type="molecule type" value="Genomic_DNA"/>
</dbReference>
<dbReference type="OrthoDB" id="9757917at2"/>
<evidence type="ECO:0000313" key="8">
    <source>
        <dbReference type="Proteomes" id="UP000077926"/>
    </source>
</evidence>
<protein>
    <submittedName>
        <fullName evidence="7">DNA helicase</fullName>
    </submittedName>
</protein>
<dbReference type="CDD" id="cd18808">
    <property type="entry name" value="SF1_C_Upf1"/>
    <property type="match status" value="1"/>
</dbReference>
<dbReference type="KEGG" id="bmur:ABE28_018685"/>
<sequence length="1022" mass="118373">MEINRIKSVLESWLLVESLAPSEVSGKGDVIKKSYFQDNQNRAKTRLIRLYERPWEKDQLIHKDKYQIQYQYYLACFDYHKLVHFLRDNFKNKEEIINKERKTLFSFSFSVDNKGQYVKKSMFVPLLMYLMKMMKEHSRVNYQNLSTPFQRQMELFEEQAQTVFINGITKESLIEIQQVYQQYFHRLDNDQLNYLGMEVIKADHEPTSKNFNSFYQEDLEQILIKGENETLNQFIEGKGTEERININENQKYIEEILQPINLPDGRWPSPVNHRLSLMQQVAVNQILKNDQKISSVNGPPGTGKTTLLKDIFANIVVERGKEMVQFKNPTECFKKVKTINLNGYPYPIYLLDSKLNNYSMVVASSNNGAVENISKDLPKKNEVIRHDDGNFGEKSKFNDYDDLYAKEAKDLSMYPSAAKDLLGDNSDTWGLFSGALGKSDNISKFGWKLFGSSNNGDAFLQQLEQDSKQAKLKDWEDAVKDFQNIFEVVRQKKEKLQKFSDDYKSKQASDNLLKELEKELSILELEQMNIEDKKRHLERQRQLTEQEIETLPKQSFLQRILLKKDIKKIELEKELNDIISFLKEEENKLYLKRKKLEENKKKVGGVKEKLATFAEQLNFYKDQGLTLPEEGYWSNSKQAYEHRQLNTIWLTDELNFTRGLLFLKAMKLHKLMLAFNFQAIKSTLRLLNNRTQLNLNDKDHRLYLKNTWKIVHLITPLISTTFASFSSMFKGVEGECIDYLFIDEAGQASPQQSAGAIWRSKRVIVVGDPIQIEPVVTIDETILGDIRKHSNVDAKYIGMGASVQTLADLANPYGMLNNYKQWIGTPLWVHRRCLDPMFTIANEIAYDNKMVLAQKSRGRSAWFDCKGLAVNRQFVAEQGDLVADHIVELWEKASAPPDVYIISPFTAVKDGIKQVLTQRLKNMQITKEEIKDWLGKSVGTVHTFQGKEADIVYLVTGTDENSDGAANWSCSKPNLLNVAVTRAKKEFYVIGDYQRFSKKPFYASILKNIDEVKADSRSVLQL</sequence>
<dbReference type="InterPro" id="IPR050534">
    <property type="entry name" value="Coronavir_polyprotein_1ab"/>
</dbReference>
<dbReference type="GO" id="GO:0005524">
    <property type="term" value="F:ATP binding"/>
    <property type="evidence" value="ECO:0007669"/>
    <property type="project" value="UniProtKB-KW"/>
</dbReference>
<keyword evidence="4" id="KW-0067">ATP-binding</keyword>
<dbReference type="Proteomes" id="UP000077926">
    <property type="component" value="Chromosome"/>
</dbReference>
<accession>A0A1B3XT57</accession>
<dbReference type="PANTHER" id="PTHR43788">
    <property type="entry name" value="DNA2/NAM7 HELICASE FAMILY MEMBER"/>
    <property type="match status" value="1"/>
</dbReference>
<name>A0A1B3XT57_9BACI</name>
<dbReference type="SUPFAM" id="SSF52540">
    <property type="entry name" value="P-loop containing nucleoside triphosphate hydrolases"/>
    <property type="match status" value="1"/>
</dbReference>
<dbReference type="GO" id="GO:0016787">
    <property type="term" value="F:hydrolase activity"/>
    <property type="evidence" value="ECO:0007669"/>
    <property type="project" value="UniProtKB-KW"/>
</dbReference>
<keyword evidence="3 7" id="KW-0347">Helicase</keyword>
<dbReference type="InterPro" id="IPR027417">
    <property type="entry name" value="P-loop_NTPase"/>
</dbReference>
<dbReference type="InterPro" id="IPR041679">
    <property type="entry name" value="DNA2/NAM7-like_C"/>
</dbReference>
<evidence type="ECO:0000256" key="3">
    <source>
        <dbReference type="ARBA" id="ARBA00022806"/>
    </source>
</evidence>
<gene>
    <name evidence="7" type="ORF">ABE28_018685</name>
</gene>
<evidence type="ECO:0000313" key="7">
    <source>
        <dbReference type="EMBL" id="AOH56398.1"/>
    </source>
</evidence>
<evidence type="ECO:0000256" key="5">
    <source>
        <dbReference type="SAM" id="Coils"/>
    </source>
</evidence>
<keyword evidence="2" id="KW-0378">Hydrolase</keyword>
<organism evidence="7 8">
    <name type="scientific">Peribacillus muralis</name>
    <dbReference type="NCBI Taxonomy" id="264697"/>
    <lineage>
        <taxon>Bacteria</taxon>
        <taxon>Bacillati</taxon>
        <taxon>Bacillota</taxon>
        <taxon>Bacilli</taxon>
        <taxon>Bacillales</taxon>
        <taxon>Bacillaceae</taxon>
        <taxon>Peribacillus</taxon>
    </lineage>
</organism>
<evidence type="ECO:0000256" key="4">
    <source>
        <dbReference type="ARBA" id="ARBA00022840"/>
    </source>
</evidence>
<dbReference type="Gene3D" id="3.40.50.300">
    <property type="entry name" value="P-loop containing nucleotide triphosphate hydrolases"/>
    <property type="match status" value="3"/>
</dbReference>